<gene>
    <name evidence="4" type="ORF">C8A01DRAFT_33847</name>
</gene>
<sequence length="112" mass="12801">MVKRVYFLAHGGLVQGVNFRQVARPRLDMTLKHTTVDTNVVTCIMSIIHFTRHQAVEHKLTGWVEGEAQGEEDAIAAFLKHVDKGPRHAQVVRLDKEDREVVEGEAEFEIRR</sequence>
<comment type="similarity">
    <text evidence="2">Belongs to the acylphosphatase family.</text>
</comment>
<comment type="caution">
    <text evidence="1">Lacks conserved residue(s) required for the propagation of feature annotation.</text>
</comment>
<feature type="domain" description="Acylphosphatase-like" evidence="3">
    <location>
        <begin position="4"/>
        <end position="112"/>
    </location>
</feature>
<dbReference type="Pfam" id="PF00708">
    <property type="entry name" value="Acylphosphatase"/>
    <property type="match status" value="1"/>
</dbReference>
<dbReference type="PROSITE" id="PS51160">
    <property type="entry name" value="ACYLPHOSPHATASE_3"/>
    <property type="match status" value="1"/>
</dbReference>
<organism evidence="4 5">
    <name type="scientific">Parachaetomium inaequale</name>
    <dbReference type="NCBI Taxonomy" id="2588326"/>
    <lineage>
        <taxon>Eukaryota</taxon>
        <taxon>Fungi</taxon>
        <taxon>Dikarya</taxon>
        <taxon>Ascomycota</taxon>
        <taxon>Pezizomycotina</taxon>
        <taxon>Sordariomycetes</taxon>
        <taxon>Sordariomycetidae</taxon>
        <taxon>Sordariales</taxon>
        <taxon>Chaetomiaceae</taxon>
        <taxon>Parachaetomium</taxon>
    </lineage>
</organism>
<evidence type="ECO:0000313" key="4">
    <source>
        <dbReference type="EMBL" id="KAK4042084.1"/>
    </source>
</evidence>
<evidence type="ECO:0000313" key="5">
    <source>
        <dbReference type="Proteomes" id="UP001303115"/>
    </source>
</evidence>
<keyword evidence="5" id="KW-1185">Reference proteome</keyword>
<evidence type="ECO:0000256" key="1">
    <source>
        <dbReference type="PROSITE-ProRule" id="PRU00520"/>
    </source>
</evidence>
<comment type="caution">
    <text evidence="4">The sequence shown here is derived from an EMBL/GenBank/DDBJ whole genome shotgun (WGS) entry which is preliminary data.</text>
</comment>
<name>A0AAN6PJD7_9PEZI</name>
<proteinExistence type="inferred from homology"/>
<dbReference type="InterPro" id="IPR036046">
    <property type="entry name" value="Acylphosphatase-like_dom_sf"/>
</dbReference>
<dbReference type="AlphaFoldDB" id="A0AAN6PJD7"/>
<dbReference type="EMBL" id="MU854346">
    <property type="protein sequence ID" value="KAK4042084.1"/>
    <property type="molecule type" value="Genomic_DNA"/>
</dbReference>
<accession>A0AAN6PJD7</accession>
<dbReference type="Gene3D" id="3.30.70.100">
    <property type="match status" value="1"/>
</dbReference>
<reference evidence="5" key="1">
    <citation type="journal article" date="2023" name="Mol. Phylogenet. Evol.">
        <title>Genome-scale phylogeny and comparative genomics of the fungal order Sordariales.</title>
        <authorList>
            <person name="Hensen N."/>
            <person name="Bonometti L."/>
            <person name="Westerberg I."/>
            <person name="Brannstrom I.O."/>
            <person name="Guillou S."/>
            <person name="Cros-Aarteil S."/>
            <person name="Calhoun S."/>
            <person name="Haridas S."/>
            <person name="Kuo A."/>
            <person name="Mondo S."/>
            <person name="Pangilinan J."/>
            <person name="Riley R."/>
            <person name="LaButti K."/>
            <person name="Andreopoulos B."/>
            <person name="Lipzen A."/>
            <person name="Chen C."/>
            <person name="Yan M."/>
            <person name="Daum C."/>
            <person name="Ng V."/>
            <person name="Clum A."/>
            <person name="Steindorff A."/>
            <person name="Ohm R.A."/>
            <person name="Martin F."/>
            <person name="Silar P."/>
            <person name="Natvig D.O."/>
            <person name="Lalanne C."/>
            <person name="Gautier V."/>
            <person name="Ament-Velasquez S.L."/>
            <person name="Kruys A."/>
            <person name="Hutchinson M.I."/>
            <person name="Powell A.J."/>
            <person name="Barry K."/>
            <person name="Miller A.N."/>
            <person name="Grigoriev I.V."/>
            <person name="Debuchy R."/>
            <person name="Gladieux P."/>
            <person name="Hiltunen Thoren M."/>
            <person name="Johannesson H."/>
        </authorList>
    </citation>
    <scope>NUCLEOTIDE SEQUENCE [LARGE SCALE GENOMIC DNA]</scope>
    <source>
        <strain evidence="5">CBS 284.82</strain>
    </source>
</reference>
<dbReference type="SUPFAM" id="SSF54975">
    <property type="entry name" value="Acylphosphatase/BLUF domain-like"/>
    <property type="match status" value="1"/>
</dbReference>
<evidence type="ECO:0000259" key="3">
    <source>
        <dbReference type="PROSITE" id="PS51160"/>
    </source>
</evidence>
<evidence type="ECO:0000256" key="2">
    <source>
        <dbReference type="RuleBase" id="RU004168"/>
    </source>
</evidence>
<dbReference type="InterPro" id="IPR001792">
    <property type="entry name" value="Acylphosphatase-like_dom"/>
</dbReference>
<dbReference type="Proteomes" id="UP001303115">
    <property type="component" value="Unassembled WGS sequence"/>
</dbReference>
<protein>
    <recommendedName>
        <fullName evidence="3">Acylphosphatase-like domain-containing protein</fullName>
    </recommendedName>
</protein>